<dbReference type="GeneID" id="81600335"/>
<reference evidence="3" key="1">
    <citation type="submission" date="2022-12" db="EMBL/GenBank/DDBJ databases">
        <authorList>
            <person name="Petersen C."/>
        </authorList>
    </citation>
    <scope>NUCLEOTIDE SEQUENCE</scope>
    <source>
        <strain evidence="3">IBT 16125</strain>
    </source>
</reference>
<dbReference type="PANTHER" id="PTHR48050">
    <property type="entry name" value="STEROL 3-BETA-GLUCOSYLTRANSFERASE"/>
    <property type="match status" value="1"/>
</dbReference>
<dbReference type="GO" id="GO:0008194">
    <property type="term" value="F:UDP-glycosyltransferase activity"/>
    <property type="evidence" value="ECO:0007669"/>
    <property type="project" value="InterPro"/>
</dbReference>
<reference evidence="3" key="2">
    <citation type="journal article" date="2023" name="IMA Fungus">
        <title>Comparative genomic study of the Penicillium genus elucidates a diverse pangenome and 15 lateral gene transfer events.</title>
        <authorList>
            <person name="Petersen C."/>
            <person name="Sorensen T."/>
            <person name="Nielsen M.R."/>
            <person name="Sondergaard T.E."/>
            <person name="Sorensen J.L."/>
            <person name="Fitzpatrick D.A."/>
            <person name="Frisvad J.C."/>
            <person name="Nielsen K.L."/>
        </authorList>
    </citation>
    <scope>NUCLEOTIDE SEQUENCE</scope>
    <source>
        <strain evidence="3">IBT 16125</strain>
    </source>
</reference>
<protein>
    <recommendedName>
        <fullName evidence="5">Glycosyltransferase family 28 N-terminal domain-containing protein</fullName>
    </recommendedName>
</protein>
<dbReference type="PANTHER" id="PTHR48050:SF13">
    <property type="entry name" value="STEROL 3-BETA-GLUCOSYLTRANSFERASE UGT80A2"/>
    <property type="match status" value="1"/>
</dbReference>
<name>A0AAD6C6M0_9EURO</name>
<feature type="region of interest" description="Disordered" evidence="2">
    <location>
        <begin position="720"/>
        <end position="754"/>
    </location>
</feature>
<proteinExistence type="predicted"/>
<dbReference type="InterPro" id="IPR002213">
    <property type="entry name" value="UDP_glucos_trans"/>
</dbReference>
<evidence type="ECO:0000256" key="2">
    <source>
        <dbReference type="SAM" id="MobiDB-lite"/>
    </source>
</evidence>
<evidence type="ECO:0000313" key="4">
    <source>
        <dbReference type="Proteomes" id="UP001213681"/>
    </source>
</evidence>
<dbReference type="AlphaFoldDB" id="A0AAD6C6M0"/>
<dbReference type="Proteomes" id="UP001213681">
    <property type="component" value="Unassembled WGS sequence"/>
</dbReference>
<accession>A0AAD6C6M0</accession>
<dbReference type="Gene3D" id="3.40.50.2000">
    <property type="entry name" value="Glycogen Phosphorylase B"/>
    <property type="match status" value="2"/>
</dbReference>
<feature type="region of interest" description="Disordered" evidence="2">
    <location>
        <begin position="1"/>
        <end position="34"/>
    </location>
</feature>
<comment type="caution">
    <text evidence="3">The sequence shown here is derived from an EMBL/GenBank/DDBJ whole genome shotgun (WGS) entry which is preliminary data.</text>
</comment>
<gene>
    <name evidence="3" type="ORF">N7458_006710</name>
</gene>
<keyword evidence="4" id="KW-1185">Reference proteome</keyword>
<dbReference type="InterPro" id="IPR050426">
    <property type="entry name" value="Glycosyltransferase_28"/>
</dbReference>
<evidence type="ECO:0000256" key="1">
    <source>
        <dbReference type="ARBA" id="ARBA00022679"/>
    </source>
</evidence>
<evidence type="ECO:0000313" key="3">
    <source>
        <dbReference type="EMBL" id="KAJ5450261.1"/>
    </source>
</evidence>
<keyword evidence="1" id="KW-0808">Transferase</keyword>
<dbReference type="EMBL" id="JAPVEA010000006">
    <property type="protein sequence ID" value="KAJ5450261.1"/>
    <property type="molecule type" value="Genomic_DNA"/>
</dbReference>
<dbReference type="RefSeq" id="XP_056765796.1">
    <property type="nucleotide sequence ID" value="XM_056910092.1"/>
</dbReference>
<feature type="compositionally biased region" description="Basic and acidic residues" evidence="2">
    <location>
        <begin position="728"/>
        <end position="740"/>
    </location>
</feature>
<feature type="compositionally biased region" description="Acidic residues" evidence="2">
    <location>
        <begin position="13"/>
        <end position="29"/>
    </location>
</feature>
<evidence type="ECO:0008006" key="5">
    <source>
        <dbReference type="Google" id="ProtNLM"/>
    </source>
</evidence>
<dbReference type="CDD" id="cd03784">
    <property type="entry name" value="GT1_Gtf-like"/>
    <property type="match status" value="1"/>
</dbReference>
<organism evidence="3 4">
    <name type="scientific">Penicillium daleae</name>
    <dbReference type="NCBI Taxonomy" id="63821"/>
    <lineage>
        <taxon>Eukaryota</taxon>
        <taxon>Fungi</taxon>
        <taxon>Dikarya</taxon>
        <taxon>Ascomycota</taxon>
        <taxon>Pezizomycotina</taxon>
        <taxon>Eurotiomycetes</taxon>
        <taxon>Eurotiomycetidae</taxon>
        <taxon>Eurotiales</taxon>
        <taxon>Aspergillaceae</taxon>
        <taxon>Penicillium</taxon>
    </lineage>
</organism>
<dbReference type="SUPFAM" id="SSF53756">
    <property type="entry name" value="UDP-Glycosyltransferase/glycogen phosphorylase"/>
    <property type="match status" value="1"/>
</dbReference>
<sequence length="802" mass="89591">MSEKNALLRAEEELVSSEIDEFDDNDMEESPPTYSSIFDETLIDASSPILGDNEKPSAAFENLRAGSRTSAVLQTLVIPAQGPRVINIEPEPKRNPLPEEGTEEEFEKHCFSLDVVLMLVGSRGHELQQRGHRIRVVTHSIFQSTVMKLGLEFFSASSDPEHPIADSGLMPGLASPNKSEVKKNSKMLLDTLKACWIACTHPGRWRDRPFLADAVIATPLAHAHIHCAERLSIPLHIMSTTPWTPTKSFAHPLAQMNLNDEVDKDIQNYLSHILIEESVWHEIYYVVDHFRRTTLGLSQILLDDGASLLRRFDVPHTYLVSSALISRPEDWSNQIGNCNIWRTSLPPILNSSPDISGYVTVNSEFSYTPPEDLVHFLEEAVAPIYISVHIDLLNSPERFVYFLKEASNKYGFAFILPSHFQSMSDISDSNFFVLHDVPINNLNLADSSVQDWLIPRVDVLITQGDGDMVSMGLRHGKPMVTLPVIRDQPFWANAISQLGTGPLPIHEKDLSAEAITQAIRHCLQPETRKVSSHIKESIEKEGGVSKAVNSFYRHLKWRDMQCDIIQTSPAVYYIEKEGPVKLSASVATVLVQSNATPFKFGLIGGKNRFKRRSYEAEYAPTEVAPKVVQSEYTAKSVGKNLVKAIIKPTVSHIADAYNELEARDDSDTTSMSKSKGISKKGLAVGVAKNAGFVSAVFLGKVAVLPFKTVYYMGETASHGVKSLQGSSRSEKEKRPTDKIDPSMASELEAETSIDKRRTETIRSLHFEKGRRDERLRDPEFHKVVLSKFEDICKTNLTSKFRG</sequence>